<dbReference type="STRING" id="1642647.PSM36_2991"/>
<name>A0A1R3T3K9_9BACT</name>
<evidence type="ECO:0000256" key="1">
    <source>
        <dbReference type="SAM" id="Phobius"/>
    </source>
</evidence>
<evidence type="ECO:0000259" key="2">
    <source>
        <dbReference type="Pfam" id="PF04773"/>
    </source>
</evidence>
<dbReference type="InterPro" id="IPR032508">
    <property type="entry name" value="FecR_C"/>
</dbReference>
<dbReference type="Gene3D" id="2.60.120.1440">
    <property type="match status" value="1"/>
</dbReference>
<organism evidence="4 5">
    <name type="scientific">Proteiniphilum saccharofermentans</name>
    <dbReference type="NCBI Taxonomy" id="1642647"/>
    <lineage>
        <taxon>Bacteria</taxon>
        <taxon>Pseudomonadati</taxon>
        <taxon>Bacteroidota</taxon>
        <taxon>Bacteroidia</taxon>
        <taxon>Bacteroidales</taxon>
        <taxon>Dysgonomonadaceae</taxon>
        <taxon>Proteiniphilum</taxon>
    </lineage>
</organism>
<accession>A0A1R3T3K9</accession>
<keyword evidence="1" id="KW-0812">Transmembrane</keyword>
<feature type="domain" description="Protein FecR C-terminal" evidence="3">
    <location>
        <begin position="329"/>
        <end position="381"/>
    </location>
</feature>
<dbReference type="InterPro" id="IPR006860">
    <property type="entry name" value="FecR"/>
</dbReference>
<dbReference type="FunFam" id="2.60.120.1440:FF:000001">
    <property type="entry name" value="Putative anti-sigma factor"/>
    <property type="match status" value="1"/>
</dbReference>
<evidence type="ECO:0000259" key="3">
    <source>
        <dbReference type="Pfam" id="PF16344"/>
    </source>
</evidence>
<keyword evidence="1" id="KW-0472">Membrane</keyword>
<dbReference type="EMBL" id="LT605205">
    <property type="protein sequence ID" value="SCD21780.1"/>
    <property type="molecule type" value="Genomic_DNA"/>
</dbReference>
<keyword evidence="5" id="KW-1185">Reference proteome</keyword>
<evidence type="ECO:0000313" key="4">
    <source>
        <dbReference type="EMBL" id="SCD21780.1"/>
    </source>
</evidence>
<dbReference type="KEGG" id="psac:PSM36_2991"/>
<dbReference type="AlphaFoldDB" id="A0A1R3T3K9"/>
<feature type="domain" description="FecR protein" evidence="2">
    <location>
        <begin position="198"/>
        <end position="286"/>
    </location>
</feature>
<reference evidence="4 5" key="1">
    <citation type="submission" date="2016-08" db="EMBL/GenBank/DDBJ databases">
        <authorList>
            <person name="Seilhamer J.J."/>
        </authorList>
    </citation>
    <scope>NUCLEOTIDE SEQUENCE [LARGE SCALE GENOMIC DNA]</scope>
    <source>
        <strain evidence="4">M3/6</strain>
    </source>
</reference>
<dbReference type="GO" id="GO:0016989">
    <property type="term" value="F:sigma factor antagonist activity"/>
    <property type="evidence" value="ECO:0007669"/>
    <property type="project" value="TreeGrafter"/>
</dbReference>
<dbReference type="PANTHER" id="PTHR30273">
    <property type="entry name" value="PERIPLASMIC SIGNAL SENSOR AND SIGMA FACTOR ACTIVATOR FECR-RELATED"/>
    <property type="match status" value="1"/>
</dbReference>
<proteinExistence type="predicted"/>
<dbReference type="PANTHER" id="PTHR30273:SF2">
    <property type="entry name" value="PROTEIN FECR"/>
    <property type="match status" value="1"/>
</dbReference>
<gene>
    <name evidence="4" type="ORF">PSM36_2991</name>
</gene>
<feature type="transmembrane region" description="Helical" evidence="1">
    <location>
        <begin position="100"/>
        <end position="119"/>
    </location>
</feature>
<keyword evidence="1" id="KW-1133">Transmembrane helix</keyword>
<dbReference type="Pfam" id="PF04773">
    <property type="entry name" value="FecR"/>
    <property type="match status" value="1"/>
</dbReference>
<sequence length="393" mass="45149">MLYSDHKNKYVNYRSEEFLSDTFFIRSMKEPTEESENFWSEFTKRNPSNIGEFIQAKQILLAIRDDESRMLPDEEVDQLLDRIMDINLGRTNKKRRVVRYWMGVAAGIAACVIAVIMIVQEPGPLTLGQDKILSYVEKNKTINLDDTTVKLIISDQKIIVTEEVEPVIAYDSKEIKLATTEISKAESAEYNQLIVPYGKRSRLTLSDGTKIWVNAGTHLTYPVEFTDTRREIYVSGEVFLDIAHDTDRPFIVKTDNFDIRVLGTKFNVSTYENEINNVVLVSGSVKISQSGKRQDVFLQPNEMFELHEGQSMKKQVNAEYYTSWINGLYIVDNEKLEVVLKRLSKYYGKKIACSPETGQLRCSGKLDLKESLNDILDNLNLKYTSGNNTYKIY</sequence>
<dbReference type="InterPro" id="IPR012373">
    <property type="entry name" value="Ferrdict_sens_TM"/>
</dbReference>
<dbReference type="Pfam" id="PF16344">
    <property type="entry name" value="FecR_C"/>
    <property type="match status" value="1"/>
</dbReference>
<protein>
    <submittedName>
        <fullName evidence="4">Periplasmic ferric-dicitrate binding protein FerR</fullName>
    </submittedName>
</protein>
<evidence type="ECO:0000313" key="5">
    <source>
        <dbReference type="Proteomes" id="UP000187464"/>
    </source>
</evidence>
<dbReference type="Proteomes" id="UP000187464">
    <property type="component" value="Chromosome I"/>
</dbReference>
<dbReference type="Gene3D" id="3.55.50.30">
    <property type="match status" value="1"/>
</dbReference>